<sequence>DYRAPLRLDDIVCVTTRMTELGAASCRLVQDFHRVGADEAGADCGTLDVRLACIRAGDGRAARFPPRWRDLLRALVA</sequence>
<reference evidence="1" key="1">
    <citation type="journal article" date="2021" name="Polymers (Basel)">
        <title>Highly Stretchable Bacterial Cellulose Produced by Komagataeibacter hansenii SI1.</title>
        <authorList>
            <person name="Cielecka I."/>
            <person name="Ryngajllo M."/>
            <person name="Maniukiewicz W."/>
            <person name="Bielecki S."/>
        </authorList>
    </citation>
    <scope>NUCLEOTIDE SEQUENCE</scope>
    <source>
        <strain evidence="1">SI1</strain>
    </source>
</reference>
<dbReference type="EMBL" id="JAIBCX010000131">
    <property type="protein sequence ID" value="MCJ8355474.1"/>
    <property type="molecule type" value="Genomic_DNA"/>
</dbReference>
<gene>
    <name evidence="1" type="ORF">K1W68_16045</name>
</gene>
<dbReference type="SUPFAM" id="SSF54637">
    <property type="entry name" value="Thioesterase/thiol ester dehydrase-isomerase"/>
    <property type="match status" value="1"/>
</dbReference>
<evidence type="ECO:0000313" key="2">
    <source>
        <dbReference type="Proteomes" id="UP001202887"/>
    </source>
</evidence>
<dbReference type="Pfam" id="PF13279">
    <property type="entry name" value="4HBT_2"/>
    <property type="match status" value="1"/>
</dbReference>
<dbReference type="RefSeq" id="WP_281432787.1">
    <property type="nucleotide sequence ID" value="NZ_JAIBCX010000131.1"/>
</dbReference>
<dbReference type="AlphaFoldDB" id="A0AAW5EY66"/>
<comment type="caution">
    <text evidence="1">The sequence shown here is derived from an EMBL/GenBank/DDBJ whole genome shotgun (WGS) entry which is preliminary data.</text>
</comment>
<accession>A0AAW5EY66</accession>
<feature type="non-terminal residue" evidence="1">
    <location>
        <position position="1"/>
    </location>
</feature>
<dbReference type="Gene3D" id="3.10.129.10">
    <property type="entry name" value="Hotdog Thioesterase"/>
    <property type="match status" value="1"/>
</dbReference>
<protein>
    <submittedName>
        <fullName evidence="1">4-hydroxybenzoyl-CoA thioesterase</fullName>
    </submittedName>
</protein>
<name>A0AAW5EY66_NOVHA</name>
<evidence type="ECO:0000313" key="1">
    <source>
        <dbReference type="EMBL" id="MCJ8355474.1"/>
    </source>
</evidence>
<dbReference type="Proteomes" id="UP001202887">
    <property type="component" value="Unassembled WGS sequence"/>
</dbReference>
<dbReference type="InterPro" id="IPR029069">
    <property type="entry name" value="HotDog_dom_sf"/>
</dbReference>
<proteinExistence type="predicted"/>
<organism evidence="1 2">
    <name type="scientific">Novacetimonas hansenii</name>
    <name type="common">Komagataeibacter hansenii</name>
    <dbReference type="NCBI Taxonomy" id="436"/>
    <lineage>
        <taxon>Bacteria</taxon>
        <taxon>Pseudomonadati</taxon>
        <taxon>Pseudomonadota</taxon>
        <taxon>Alphaproteobacteria</taxon>
        <taxon>Acetobacterales</taxon>
        <taxon>Acetobacteraceae</taxon>
        <taxon>Novacetimonas</taxon>
    </lineage>
</organism>
<reference evidence="1" key="2">
    <citation type="submission" date="2022-03" db="EMBL/GenBank/DDBJ databases">
        <authorList>
            <person name="Ryngajllo M."/>
            <person name="Jacek P."/>
            <person name="Kubiak K."/>
        </authorList>
    </citation>
    <scope>NUCLEOTIDE SEQUENCE</scope>
    <source>
        <strain evidence="1">SI1</strain>
    </source>
</reference>